<proteinExistence type="predicted"/>
<evidence type="ECO:0000313" key="1">
    <source>
        <dbReference type="EMBL" id="RKU88266.1"/>
    </source>
</evidence>
<accession>A0A7Z6X6Y0</accession>
<dbReference type="Proteomes" id="UP000272192">
    <property type="component" value="Unassembled WGS sequence"/>
</dbReference>
<name>A0A7Z6X6Y0_HELPX</name>
<evidence type="ECO:0000313" key="2">
    <source>
        <dbReference type="Proteomes" id="UP000272192"/>
    </source>
</evidence>
<dbReference type="EMBL" id="QELB01000317">
    <property type="protein sequence ID" value="RKU88266.1"/>
    <property type="molecule type" value="Genomic_DNA"/>
</dbReference>
<comment type="caution">
    <text evidence="1">The sequence shown here is derived from an EMBL/GenBank/DDBJ whole genome shotgun (WGS) entry which is preliminary data.</text>
</comment>
<protein>
    <submittedName>
        <fullName evidence="1">Carboxy-S-adenosyl-L-methionine synthase CmoA</fullName>
    </submittedName>
</protein>
<sequence length="25" mass="2920">ESVGFKHVEALFKWVNFTLLVARKT</sequence>
<reference evidence="1 2" key="1">
    <citation type="submission" date="2018-04" db="EMBL/GenBank/DDBJ databases">
        <title>Complete genome sequences of Helicobacter pylori.</title>
        <authorList>
            <person name="Palau M."/>
            <person name="Minana-Galbis D."/>
        </authorList>
    </citation>
    <scope>NUCLEOTIDE SEQUENCE [LARGE SCALE GENOMIC DNA]</scope>
    <source>
        <strain evidence="1 2">B518</strain>
    </source>
</reference>
<organism evidence="1 2">
    <name type="scientific">Helicobacter pylori</name>
    <name type="common">Campylobacter pylori</name>
    <dbReference type="NCBI Taxonomy" id="210"/>
    <lineage>
        <taxon>Bacteria</taxon>
        <taxon>Pseudomonadati</taxon>
        <taxon>Campylobacterota</taxon>
        <taxon>Epsilonproteobacteria</taxon>
        <taxon>Campylobacterales</taxon>
        <taxon>Helicobacteraceae</taxon>
        <taxon>Helicobacter</taxon>
    </lineage>
</organism>
<dbReference type="AlphaFoldDB" id="A0A7Z6X6Y0"/>
<gene>
    <name evidence="1" type="ORF">DB721_10020</name>
</gene>
<feature type="non-terminal residue" evidence="1">
    <location>
        <position position="1"/>
    </location>
</feature>